<dbReference type="InterPro" id="IPR000515">
    <property type="entry name" value="MetI-like"/>
</dbReference>
<dbReference type="CDD" id="cd06261">
    <property type="entry name" value="TM_PBP2"/>
    <property type="match status" value="1"/>
</dbReference>
<dbReference type="EMBL" id="JBHLZP010000025">
    <property type="protein sequence ID" value="MFB9831682.1"/>
    <property type="molecule type" value="Genomic_DNA"/>
</dbReference>
<feature type="transmembrane region" description="Helical" evidence="7">
    <location>
        <begin position="7"/>
        <end position="28"/>
    </location>
</feature>
<gene>
    <name evidence="9" type="ORF">ACFFNX_05700</name>
</gene>
<name>A0ABV5YB19_9ACTN</name>
<feature type="transmembrane region" description="Helical" evidence="7">
    <location>
        <begin position="69"/>
        <end position="90"/>
    </location>
</feature>
<reference evidence="9 10" key="1">
    <citation type="submission" date="2024-09" db="EMBL/GenBank/DDBJ databases">
        <authorList>
            <person name="Sun Q."/>
            <person name="Mori K."/>
        </authorList>
    </citation>
    <scope>NUCLEOTIDE SEQUENCE [LARGE SCALE GENOMIC DNA]</scope>
    <source>
        <strain evidence="9 10">TBRC 0563</strain>
    </source>
</reference>
<evidence type="ECO:0000313" key="9">
    <source>
        <dbReference type="EMBL" id="MFB9831682.1"/>
    </source>
</evidence>
<evidence type="ECO:0000256" key="5">
    <source>
        <dbReference type="ARBA" id="ARBA00022989"/>
    </source>
</evidence>
<evidence type="ECO:0000256" key="4">
    <source>
        <dbReference type="ARBA" id="ARBA00022692"/>
    </source>
</evidence>
<dbReference type="Proteomes" id="UP001589627">
    <property type="component" value="Unassembled WGS sequence"/>
</dbReference>
<dbReference type="Pfam" id="PF00528">
    <property type="entry name" value="BPD_transp_1"/>
    <property type="match status" value="1"/>
</dbReference>
<dbReference type="InterPro" id="IPR035906">
    <property type="entry name" value="MetI-like_sf"/>
</dbReference>
<dbReference type="PANTHER" id="PTHR43227:SF11">
    <property type="entry name" value="BLL4140 PROTEIN"/>
    <property type="match status" value="1"/>
</dbReference>
<keyword evidence="10" id="KW-1185">Reference proteome</keyword>
<keyword evidence="3" id="KW-1003">Cell membrane</keyword>
<dbReference type="Gene3D" id="1.10.3720.10">
    <property type="entry name" value="MetI-like"/>
    <property type="match status" value="1"/>
</dbReference>
<dbReference type="InterPro" id="IPR050809">
    <property type="entry name" value="UgpAE/MalFG_permease"/>
</dbReference>
<keyword evidence="2 7" id="KW-0813">Transport</keyword>
<keyword evidence="4 7" id="KW-0812">Transmembrane</keyword>
<dbReference type="PANTHER" id="PTHR43227">
    <property type="entry name" value="BLL4140 PROTEIN"/>
    <property type="match status" value="1"/>
</dbReference>
<evidence type="ECO:0000256" key="2">
    <source>
        <dbReference type="ARBA" id="ARBA00022448"/>
    </source>
</evidence>
<dbReference type="RefSeq" id="WP_378196264.1">
    <property type="nucleotide sequence ID" value="NZ_JBHLZP010000025.1"/>
</dbReference>
<feature type="transmembrane region" description="Helical" evidence="7">
    <location>
        <begin position="102"/>
        <end position="122"/>
    </location>
</feature>
<comment type="similarity">
    <text evidence="7">Belongs to the binding-protein-dependent transport system permease family.</text>
</comment>
<protein>
    <submittedName>
        <fullName evidence="9">Carbohydrate ABC transporter permease</fullName>
    </submittedName>
</protein>
<evidence type="ECO:0000256" key="1">
    <source>
        <dbReference type="ARBA" id="ARBA00004651"/>
    </source>
</evidence>
<keyword evidence="6 7" id="KW-0472">Membrane</keyword>
<sequence length="302" mass="32586">MSSGRKLVWFLLPALLLYVGFLIVPMAGSAPLALFDWSGAGPIRHFVGLDNFSAALRDATFRSAALHNVWLFVALFVFTNTVSLGLANLLDRKYRLREVYRAIIFLPYVLSTIAIGFIWQLILSPNIGILNPALKAVGLGALQHEWLADPHTALWVVVAAFAWQWNALGTVVFLAGLQSVPKELREAAVTDGAGGRQVFRHVTVPALAPAFTTVNVLLVIVAFRAFEIAYVISGPDGAPAGGTLLMGVDIYRTAFPPNAGVASASSASMSYAMAQGLLLSITLGILAFGMLAFFNRRERNDR</sequence>
<evidence type="ECO:0000256" key="6">
    <source>
        <dbReference type="ARBA" id="ARBA00023136"/>
    </source>
</evidence>
<evidence type="ECO:0000256" key="3">
    <source>
        <dbReference type="ARBA" id="ARBA00022475"/>
    </source>
</evidence>
<accession>A0ABV5YB19</accession>
<proteinExistence type="inferred from homology"/>
<feature type="transmembrane region" description="Helical" evidence="7">
    <location>
        <begin position="153"/>
        <end position="177"/>
    </location>
</feature>
<feature type="domain" description="ABC transmembrane type-1" evidence="8">
    <location>
        <begin position="65"/>
        <end position="290"/>
    </location>
</feature>
<keyword evidence="5 7" id="KW-1133">Transmembrane helix</keyword>
<comment type="subcellular location">
    <subcellularLocation>
        <location evidence="1 7">Cell membrane</location>
        <topology evidence="1 7">Multi-pass membrane protein</topology>
    </subcellularLocation>
</comment>
<feature type="transmembrane region" description="Helical" evidence="7">
    <location>
        <begin position="272"/>
        <end position="294"/>
    </location>
</feature>
<evidence type="ECO:0000313" key="10">
    <source>
        <dbReference type="Proteomes" id="UP001589627"/>
    </source>
</evidence>
<evidence type="ECO:0000256" key="7">
    <source>
        <dbReference type="RuleBase" id="RU363032"/>
    </source>
</evidence>
<dbReference type="SUPFAM" id="SSF161098">
    <property type="entry name" value="MetI-like"/>
    <property type="match status" value="1"/>
</dbReference>
<evidence type="ECO:0000259" key="8">
    <source>
        <dbReference type="PROSITE" id="PS50928"/>
    </source>
</evidence>
<organism evidence="9 10">
    <name type="scientific">Actinoallomurus acaciae</name>
    <dbReference type="NCBI Taxonomy" id="502577"/>
    <lineage>
        <taxon>Bacteria</taxon>
        <taxon>Bacillati</taxon>
        <taxon>Actinomycetota</taxon>
        <taxon>Actinomycetes</taxon>
        <taxon>Streptosporangiales</taxon>
        <taxon>Thermomonosporaceae</taxon>
        <taxon>Actinoallomurus</taxon>
    </lineage>
</organism>
<dbReference type="PROSITE" id="PS50928">
    <property type="entry name" value="ABC_TM1"/>
    <property type="match status" value="1"/>
</dbReference>
<feature type="transmembrane region" description="Helical" evidence="7">
    <location>
        <begin position="206"/>
        <end position="226"/>
    </location>
</feature>
<comment type="caution">
    <text evidence="9">The sequence shown here is derived from an EMBL/GenBank/DDBJ whole genome shotgun (WGS) entry which is preliminary data.</text>
</comment>